<dbReference type="Gene3D" id="1.25.40.390">
    <property type="match status" value="1"/>
</dbReference>
<dbReference type="InterPro" id="IPR033985">
    <property type="entry name" value="SusD-like_N"/>
</dbReference>
<keyword evidence="9" id="KW-1185">Reference proteome</keyword>
<dbReference type="PROSITE" id="PS51257">
    <property type="entry name" value="PROKAR_LIPOPROTEIN"/>
    <property type="match status" value="1"/>
</dbReference>
<evidence type="ECO:0000256" key="4">
    <source>
        <dbReference type="ARBA" id="ARBA00023136"/>
    </source>
</evidence>
<evidence type="ECO:0000256" key="2">
    <source>
        <dbReference type="ARBA" id="ARBA00006275"/>
    </source>
</evidence>
<evidence type="ECO:0000313" key="9">
    <source>
        <dbReference type="Proteomes" id="UP000293874"/>
    </source>
</evidence>
<dbReference type="GO" id="GO:0009279">
    <property type="term" value="C:cell outer membrane"/>
    <property type="evidence" value="ECO:0007669"/>
    <property type="project" value="UniProtKB-SubCell"/>
</dbReference>
<dbReference type="Pfam" id="PF14322">
    <property type="entry name" value="SusD-like_3"/>
    <property type="match status" value="1"/>
</dbReference>
<comment type="caution">
    <text evidence="8">The sequence shown here is derived from an EMBL/GenBank/DDBJ whole genome shotgun (WGS) entry which is preliminary data.</text>
</comment>
<dbReference type="InterPro" id="IPR011990">
    <property type="entry name" value="TPR-like_helical_dom_sf"/>
</dbReference>
<gene>
    <name evidence="8" type="ORF">EV199_0757</name>
</gene>
<dbReference type="Pfam" id="PF07980">
    <property type="entry name" value="SusD_RagB"/>
    <property type="match status" value="1"/>
</dbReference>
<keyword evidence="4" id="KW-0472">Membrane</keyword>
<dbReference type="EMBL" id="SGXA01000001">
    <property type="protein sequence ID" value="RZS74906.1"/>
    <property type="molecule type" value="Genomic_DNA"/>
</dbReference>
<proteinExistence type="inferred from homology"/>
<comment type="similarity">
    <text evidence="2">Belongs to the SusD family.</text>
</comment>
<evidence type="ECO:0000256" key="5">
    <source>
        <dbReference type="ARBA" id="ARBA00023237"/>
    </source>
</evidence>
<accession>A0A4V2F1T6</accession>
<evidence type="ECO:0000313" key="8">
    <source>
        <dbReference type="EMBL" id="RZS74906.1"/>
    </source>
</evidence>
<organism evidence="8 9">
    <name type="scientific">Pseudobacter ginsenosidimutans</name>
    <dbReference type="NCBI Taxonomy" id="661488"/>
    <lineage>
        <taxon>Bacteria</taxon>
        <taxon>Pseudomonadati</taxon>
        <taxon>Bacteroidota</taxon>
        <taxon>Chitinophagia</taxon>
        <taxon>Chitinophagales</taxon>
        <taxon>Chitinophagaceae</taxon>
        <taxon>Pseudobacter</taxon>
    </lineage>
</organism>
<dbReference type="OrthoDB" id="625727at2"/>
<evidence type="ECO:0000256" key="3">
    <source>
        <dbReference type="ARBA" id="ARBA00022729"/>
    </source>
</evidence>
<comment type="subcellular location">
    <subcellularLocation>
        <location evidence="1">Cell outer membrane</location>
    </subcellularLocation>
</comment>
<dbReference type="RefSeq" id="WP_130539332.1">
    <property type="nucleotide sequence ID" value="NZ_CP042431.1"/>
</dbReference>
<dbReference type="Proteomes" id="UP000293874">
    <property type="component" value="Unassembled WGS sequence"/>
</dbReference>
<reference evidence="8 9" key="1">
    <citation type="submission" date="2019-02" db="EMBL/GenBank/DDBJ databases">
        <title>Genomic Encyclopedia of Type Strains, Phase IV (KMG-IV): sequencing the most valuable type-strain genomes for metagenomic binning, comparative biology and taxonomic classification.</title>
        <authorList>
            <person name="Goeker M."/>
        </authorList>
    </citation>
    <scope>NUCLEOTIDE SEQUENCE [LARGE SCALE GENOMIC DNA]</scope>
    <source>
        <strain evidence="8 9">DSM 18116</strain>
    </source>
</reference>
<feature type="domain" description="SusD-like N-terminal" evidence="7">
    <location>
        <begin position="102"/>
        <end position="243"/>
    </location>
</feature>
<dbReference type="InterPro" id="IPR012944">
    <property type="entry name" value="SusD_RagB_dom"/>
</dbReference>
<dbReference type="CDD" id="cd08977">
    <property type="entry name" value="SusD"/>
    <property type="match status" value="1"/>
</dbReference>
<keyword evidence="3" id="KW-0732">Signal</keyword>
<dbReference type="SUPFAM" id="SSF48452">
    <property type="entry name" value="TPR-like"/>
    <property type="match status" value="1"/>
</dbReference>
<evidence type="ECO:0000259" key="7">
    <source>
        <dbReference type="Pfam" id="PF14322"/>
    </source>
</evidence>
<keyword evidence="5" id="KW-0998">Cell outer membrane</keyword>
<sequence>MRKKLINEKIYLLILLLPLSVACKKLVTIPPPKHSISTEQMFETDNQAEGALAGIYSVMINGASTTQTQSAALNSWSAGLVSLLGSLSGGDYYNANLSGDLDFYEHATNNLKIQGRARSDAMWTTAYSSIYGANSIVEGVAASTSSKLSAKARKELTAEAKLVRAMAYFYLVNFYGDVPLVLTVNFHETIAMEKTPAAKVYDQVISDLKDAWQNLRDDFSTGKGERVRPNKWAAAALLSRVYLYTKNYTGAYEMASEVIRQQQIFELETDLNKSFLATSKEAIWQLKQTTQNTRMGNATPYGMQTVTSSVRIANFRLTDQLLNTFEAGDKRRDNWVAQTNNSEAGQAPVISWFPAKYKLGNHNFTSTSPKEYFMVLRLAELFLVRAEAQAHGAGDGLSAAIDDLNVIRHRAGLEDLPESLSNDELFLAIEKERQLELFAEWGHRWFDLKRTGRATVVLPEIPMKAPWRGDFQLLYPIPDKEIQENGMLIQNPGYF</sequence>
<evidence type="ECO:0000259" key="6">
    <source>
        <dbReference type="Pfam" id="PF07980"/>
    </source>
</evidence>
<name>A0A4V2F1T6_9BACT</name>
<evidence type="ECO:0000256" key="1">
    <source>
        <dbReference type="ARBA" id="ARBA00004442"/>
    </source>
</evidence>
<feature type="domain" description="RagB/SusD" evidence="6">
    <location>
        <begin position="326"/>
        <end position="494"/>
    </location>
</feature>
<protein>
    <submittedName>
        <fullName evidence="8">Putative outer membrane starch-binding protein</fullName>
    </submittedName>
</protein>
<dbReference type="AlphaFoldDB" id="A0A4V2F1T6"/>